<name>A0A0H2R899_9AGAM</name>
<dbReference type="OrthoDB" id="70376at2759"/>
<reference evidence="7 8" key="1">
    <citation type="submission" date="2015-04" db="EMBL/GenBank/DDBJ databases">
        <title>Complete genome sequence of Schizopora paradoxa KUC8140, a cosmopolitan wood degrader in East Asia.</title>
        <authorList>
            <consortium name="DOE Joint Genome Institute"/>
            <person name="Min B."/>
            <person name="Park H."/>
            <person name="Jang Y."/>
            <person name="Kim J.-J."/>
            <person name="Kim K.H."/>
            <person name="Pangilinan J."/>
            <person name="Lipzen A."/>
            <person name="Riley R."/>
            <person name="Grigoriev I.V."/>
            <person name="Spatafora J.W."/>
            <person name="Choi I.-G."/>
        </authorList>
    </citation>
    <scope>NUCLEOTIDE SEQUENCE [LARGE SCALE GENOMIC DNA]</scope>
    <source>
        <strain evidence="7 8">KUC8140</strain>
    </source>
</reference>
<dbReference type="GO" id="GO:0005654">
    <property type="term" value="C:nucleoplasm"/>
    <property type="evidence" value="ECO:0007669"/>
    <property type="project" value="UniProtKB-ARBA"/>
</dbReference>
<evidence type="ECO:0008006" key="9">
    <source>
        <dbReference type="Google" id="ProtNLM"/>
    </source>
</evidence>
<feature type="compositionally biased region" description="Basic and acidic residues" evidence="6">
    <location>
        <begin position="21"/>
        <end position="33"/>
    </location>
</feature>
<evidence type="ECO:0000256" key="2">
    <source>
        <dbReference type="ARBA" id="ARBA00022491"/>
    </source>
</evidence>
<feature type="compositionally biased region" description="Low complexity" evidence="6">
    <location>
        <begin position="193"/>
        <end position="203"/>
    </location>
</feature>
<keyword evidence="5" id="KW-0539">Nucleus</keyword>
<evidence type="ECO:0000256" key="5">
    <source>
        <dbReference type="ARBA" id="ARBA00023242"/>
    </source>
</evidence>
<evidence type="ECO:0000256" key="4">
    <source>
        <dbReference type="ARBA" id="ARBA00023163"/>
    </source>
</evidence>
<dbReference type="GO" id="GO:0010468">
    <property type="term" value="P:regulation of gene expression"/>
    <property type="evidence" value="ECO:0007669"/>
    <property type="project" value="UniProtKB-ARBA"/>
</dbReference>
<proteinExistence type="predicted"/>
<protein>
    <recommendedName>
        <fullName evidence="9">Centrosomal protein ATPase</fullName>
    </recommendedName>
</protein>
<evidence type="ECO:0000256" key="6">
    <source>
        <dbReference type="SAM" id="MobiDB-lite"/>
    </source>
</evidence>
<feature type="region of interest" description="Disordered" evidence="6">
    <location>
        <begin position="141"/>
        <end position="305"/>
    </location>
</feature>
<dbReference type="SMART" id="SM01401">
    <property type="entry name" value="Sds3"/>
    <property type="match status" value="1"/>
</dbReference>
<dbReference type="AlphaFoldDB" id="A0A0H2R899"/>
<keyword evidence="4" id="KW-0804">Transcription</keyword>
<feature type="compositionally biased region" description="Low complexity" evidence="6">
    <location>
        <begin position="1"/>
        <end position="15"/>
    </location>
</feature>
<evidence type="ECO:0000313" key="8">
    <source>
        <dbReference type="Proteomes" id="UP000053477"/>
    </source>
</evidence>
<feature type="compositionally biased region" description="Basic and acidic residues" evidence="6">
    <location>
        <begin position="141"/>
        <end position="151"/>
    </location>
</feature>
<dbReference type="Proteomes" id="UP000053477">
    <property type="component" value="Unassembled WGS sequence"/>
</dbReference>
<dbReference type="InParanoid" id="A0A0H2R899"/>
<feature type="region of interest" description="Disordered" evidence="6">
    <location>
        <begin position="1"/>
        <end position="33"/>
    </location>
</feature>
<gene>
    <name evidence="7" type="ORF">SCHPADRAFT_908933</name>
</gene>
<keyword evidence="2" id="KW-0678">Repressor</keyword>
<evidence type="ECO:0000256" key="1">
    <source>
        <dbReference type="ARBA" id="ARBA00004123"/>
    </source>
</evidence>
<sequence>MAYHSTTLSSAASSSRGHHGHYVDDPKKDRRRREVVGRLGKEIADKKELSSRQYAESISVWQTTAAQLSMRPQSSSAFALRLYPLSLERSALLGQLALEEEYAHENVRIAYEEERDRVEEEWKKGRDRVRERLLEGIEERRRKAREEKDGEGISDATLDSQSRPHITRKLRNKMSSPPPSTSLFGSSHGGASGSQSSQFAHHQLPATVVPVPNPNSLSVDELPSPFPLPLTSSSLPSGYSNANSGQRRKAKGSGGAQPQALTGLGKAIQQLTPGKEPEIESDLGEIRRGAKRRRAAAGGGALHKT</sequence>
<keyword evidence="3" id="KW-0805">Transcription regulation</keyword>
<accession>A0A0H2R899</accession>
<evidence type="ECO:0000256" key="3">
    <source>
        <dbReference type="ARBA" id="ARBA00023015"/>
    </source>
</evidence>
<dbReference type="Pfam" id="PF08598">
    <property type="entry name" value="Sds3"/>
    <property type="match status" value="1"/>
</dbReference>
<organism evidence="7 8">
    <name type="scientific">Schizopora paradoxa</name>
    <dbReference type="NCBI Taxonomy" id="27342"/>
    <lineage>
        <taxon>Eukaryota</taxon>
        <taxon>Fungi</taxon>
        <taxon>Dikarya</taxon>
        <taxon>Basidiomycota</taxon>
        <taxon>Agaricomycotina</taxon>
        <taxon>Agaricomycetes</taxon>
        <taxon>Hymenochaetales</taxon>
        <taxon>Schizoporaceae</taxon>
        <taxon>Schizopora</taxon>
    </lineage>
</organism>
<evidence type="ECO:0000313" key="7">
    <source>
        <dbReference type="EMBL" id="KLO08060.1"/>
    </source>
</evidence>
<comment type="subcellular location">
    <subcellularLocation>
        <location evidence="1">Nucleus</location>
    </subcellularLocation>
</comment>
<dbReference type="InterPro" id="IPR013907">
    <property type="entry name" value="Sds3"/>
</dbReference>
<keyword evidence="8" id="KW-1185">Reference proteome</keyword>
<dbReference type="EMBL" id="KQ086108">
    <property type="protein sequence ID" value="KLO08060.1"/>
    <property type="molecule type" value="Genomic_DNA"/>
</dbReference>